<dbReference type="InterPro" id="IPR036691">
    <property type="entry name" value="Endo/exonu/phosph_ase_sf"/>
</dbReference>
<dbReference type="OrthoDB" id="6433748at2759"/>
<dbReference type="PANTHER" id="PTHR36688">
    <property type="entry name" value="ENDO/EXONUCLEASE/PHOSPHATASE DOMAIN-CONTAINING PROTEIN"/>
    <property type="match status" value="1"/>
</dbReference>
<proteinExistence type="predicted"/>
<dbReference type="GO" id="GO:0003676">
    <property type="term" value="F:nucleic acid binding"/>
    <property type="evidence" value="ECO:0007669"/>
    <property type="project" value="InterPro"/>
</dbReference>
<dbReference type="SUPFAM" id="SSF53098">
    <property type="entry name" value="Ribonuclease H-like"/>
    <property type="match status" value="1"/>
</dbReference>
<dbReference type="SUPFAM" id="SSF56219">
    <property type="entry name" value="DNase I-like"/>
    <property type="match status" value="1"/>
</dbReference>
<dbReference type="CDD" id="cd09276">
    <property type="entry name" value="Rnase_HI_RT_non_LTR"/>
    <property type="match status" value="1"/>
</dbReference>
<dbReference type="GO" id="GO:0008270">
    <property type="term" value="F:zinc ion binding"/>
    <property type="evidence" value="ECO:0007669"/>
    <property type="project" value="InterPro"/>
</dbReference>
<feature type="compositionally biased region" description="Polar residues" evidence="1">
    <location>
        <begin position="370"/>
        <end position="388"/>
    </location>
</feature>
<dbReference type="GO" id="GO:0042575">
    <property type="term" value="C:DNA polymerase complex"/>
    <property type="evidence" value="ECO:0007669"/>
    <property type="project" value="UniProtKB-ARBA"/>
</dbReference>
<dbReference type="GO" id="GO:0004523">
    <property type="term" value="F:RNA-DNA hybrid ribonuclease activity"/>
    <property type="evidence" value="ECO:0007669"/>
    <property type="project" value="InterPro"/>
</dbReference>
<dbReference type="InterPro" id="IPR005135">
    <property type="entry name" value="Endo/exonuclease/phosphatase"/>
</dbReference>
<name>A0A4Y2TYY4_ARAVE</name>
<dbReference type="InterPro" id="IPR036875">
    <property type="entry name" value="Znf_CCHC_sf"/>
</dbReference>
<feature type="domain" description="Reverse transcriptase" evidence="2">
    <location>
        <begin position="747"/>
        <end position="1018"/>
    </location>
</feature>
<dbReference type="PROSITE" id="PS50879">
    <property type="entry name" value="RNASE_H_1"/>
    <property type="match status" value="1"/>
</dbReference>
<dbReference type="InterPro" id="IPR052560">
    <property type="entry name" value="RdDP_mobile_element"/>
</dbReference>
<dbReference type="PROSITE" id="PS50878">
    <property type="entry name" value="RT_POL"/>
    <property type="match status" value="1"/>
</dbReference>
<gene>
    <name evidence="4" type="primary">X-elementORF2_700</name>
    <name evidence="4" type="ORF">AVEN_100590_1</name>
</gene>
<evidence type="ECO:0000313" key="4">
    <source>
        <dbReference type="EMBL" id="GBO04546.1"/>
    </source>
</evidence>
<feature type="compositionally biased region" description="Polar residues" evidence="1">
    <location>
        <begin position="397"/>
        <end position="406"/>
    </location>
</feature>
<comment type="caution">
    <text evidence="4">The sequence shown here is derived from an EMBL/GenBank/DDBJ whole genome shotgun (WGS) entry which is preliminary data.</text>
</comment>
<dbReference type="GO" id="GO:0003964">
    <property type="term" value="F:RNA-directed DNA polymerase activity"/>
    <property type="evidence" value="ECO:0007669"/>
    <property type="project" value="UniProtKB-KW"/>
</dbReference>
<keyword evidence="4" id="KW-0695">RNA-directed DNA polymerase</keyword>
<dbReference type="SUPFAM" id="SSF57756">
    <property type="entry name" value="Retrovirus zinc finger-like domains"/>
    <property type="match status" value="1"/>
</dbReference>
<dbReference type="InterPro" id="IPR012337">
    <property type="entry name" value="RNaseH-like_sf"/>
</dbReference>
<dbReference type="Pfam" id="PF00075">
    <property type="entry name" value="RNase_H"/>
    <property type="match status" value="1"/>
</dbReference>
<dbReference type="InterPro" id="IPR001878">
    <property type="entry name" value="Znf_CCHC"/>
</dbReference>
<keyword evidence="4" id="KW-0548">Nucleotidyltransferase</keyword>
<dbReference type="Pfam" id="PF00078">
    <property type="entry name" value="RVT_1"/>
    <property type="match status" value="1"/>
</dbReference>
<dbReference type="PANTHER" id="PTHR36688:SF1">
    <property type="entry name" value="ENDONUCLEASE_EXONUCLEASE_PHOSPHATASE DOMAIN-CONTAINING PROTEIN"/>
    <property type="match status" value="1"/>
</dbReference>
<dbReference type="Gene3D" id="3.30.420.10">
    <property type="entry name" value="Ribonuclease H-like superfamily/Ribonuclease H"/>
    <property type="match status" value="1"/>
</dbReference>
<dbReference type="CDD" id="cd01650">
    <property type="entry name" value="RT_nLTR_like"/>
    <property type="match status" value="1"/>
</dbReference>
<reference evidence="4 5" key="1">
    <citation type="journal article" date="2019" name="Sci. Rep.">
        <title>Orb-weaving spider Araneus ventricosus genome elucidates the spidroin gene catalogue.</title>
        <authorList>
            <person name="Kono N."/>
            <person name="Nakamura H."/>
            <person name="Ohtoshi R."/>
            <person name="Moran D.A.P."/>
            <person name="Shinohara A."/>
            <person name="Yoshida Y."/>
            <person name="Fujiwara M."/>
            <person name="Mori M."/>
            <person name="Tomita M."/>
            <person name="Arakawa K."/>
        </authorList>
    </citation>
    <scope>NUCLEOTIDE SEQUENCE [LARGE SCALE GENOMIC DNA]</scope>
</reference>
<protein>
    <submittedName>
        <fullName evidence="4">Putative RNA-directed DNA polymerase from transposon X-element</fullName>
    </submittedName>
</protein>
<dbReference type="InterPro" id="IPR000477">
    <property type="entry name" value="RT_dom"/>
</dbReference>
<dbReference type="InterPro" id="IPR002156">
    <property type="entry name" value="RNaseH_domain"/>
</dbReference>
<feature type="compositionally biased region" description="Polar residues" evidence="1">
    <location>
        <begin position="303"/>
        <end position="318"/>
    </location>
</feature>
<evidence type="ECO:0000256" key="1">
    <source>
        <dbReference type="SAM" id="MobiDB-lite"/>
    </source>
</evidence>
<keyword evidence="5" id="KW-1185">Reference proteome</keyword>
<feature type="domain" description="RNase H type-1" evidence="3">
    <location>
        <begin position="1228"/>
        <end position="1354"/>
    </location>
</feature>
<dbReference type="InterPro" id="IPR043502">
    <property type="entry name" value="DNA/RNA_pol_sf"/>
</dbReference>
<dbReference type="Pfam" id="PF14529">
    <property type="entry name" value="Exo_endo_phos_2"/>
    <property type="match status" value="1"/>
</dbReference>
<keyword evidence="4" id="KW-0808">Transferase</keyword>
<accession>A0A4Y2TYY4</accession>
<organism evidence="4 5">
    <name type="scientific">Araneus ventricosus</name>
    <name type="common">Orbweaver spider</name>
    <name type="synonym">Epeira ventricosa</name>
    <dbReference type="NCBI Taxonomy" id="182803"/>
    <lineage>
        <taxon>Eukaryota</taxon>
        <taxon>Metazoa</taxon>
        <taxon>Ecdysozoa</taxon>
        <taxon>Arthropoda</taxon>
        <taxon>Chelicerata</taxon>
        <taxon>Arachnida</taxon>
        <taxon>Araneae</taxon>
        <taxon>Araneomorphae</taxon>
        <taxon>Entelegynae</taxon>
        <taxon>Araneoidea</taxon>
        <taxon>Araneidae</taxon>
        <taxon>Araneus</taxon>
    </lineage>
</organism>
<feature type="compositionally biased region" description="Basic and acidic residues" evidence="1">
    <location>
        <begin position="343"/>
        <end position="354"/>
    </location>
</feature>
<dbReference type="Proteomes" id="UP000499080">
    <property type="component" value="Unassembled WGS sequence"/>
</dbReference>
<feature type="region of interest" description="Disordered" evidence="1">
    <location>
        <begin position="343"/>
        <end position="413"/>
    </location>
</feature>
<evidence type="ECO:0000259" key="2">
    <source>
        <dbReference type="PROSITE" id="PS50878"/>
    </source>
</evidence>
<evidence type="ECO:0000313" key="5">
    <source>
        <dbReference type="Proteomes" id="UP000499080"/>
    </source>
</evidence>
<dbReference type="SUPFAM" id="SSF56672">
    <property type="entry name" value="DNA/RNA polymerases"/>
    <property type="match status" value="1"/>
</dbReference>
<evidence type="ECO:0000259" key="3">
    <source>
        <dbReference type="PROSITE" id="PS50879"/>
    </source>
</evidence>
<feature type="region of interest" description="Disordered" evidence="1">
    <location>
        <begin position="294"/>
        <end position="318"/>
    </location>
</feature>
<sequence length="1582" mass="180202">MVGGAVGARILISYRMGSSVKQTDLNTSLKSNELPRRLPKFLVLHNEEDKLRNMSPLIIQKHIYTFAGNVQSVKKMKSGDLLVESSSLRQSEQLLSITKFGDIPITVSAHASLNYTRGVMSSDEFLMVSDSEFVSELEAQKVIAARRITLKRDGQIIPTRHVILTFDTPVLPKKITAGYISCDIRPYIPNPVRCFKCQRFGHTKTACRGSSALCPRCSEPGHEETICQNPEKCFNCKGNHASYSKTCPKWKLEKEIQSVKVTRNISIQEARKIVHDRTPKTNHSYSAALKTIKNPDTPLEPIQTPTDTIVPKPSTSAAKNDETITVKLSDWLALLKAHKLSLEKEKPNDKKQEFLKPAPKNKRPKKDHTNSSGKNSNVKMKSNPNKTKSQNKESESDLQTSDNSISEMELSEEETYLKPNLSAKFKNYITQRNDFQQGSRASGGVACLTSCQIPSKPILLNTQLQALAIQIQLNSLITVCYLYLPPRVHIEKSHLDELIRQLPSPFFLLGDFNGHNTLWGSTDTNQRGCQIETLVEDHADNSIPKTSGNIPKLCKPWWNTECDTCQKTLEKAWYNFRRYPTTHNLIKFKKARAKFRQIRRRSMNTTWCSYVNSITRQVSSKVVWDKVRKIFGCCSDTQNISFLHYNGQVISDAKEIGNVIGQTLSEISSESSYPNDFIAFKKREEQKSVNFLPSYAEDYNSTFSYHELKDALRKSNPTSPGPDQIHNNMLKHLGESSLITILLLFNRIWQERVFPLSWLKAIVVPIPKPGKDKQDPNNYRPIALTSCLSKLLERMVSAQLMHVLERSKWFVPSQSGFRRRRNTIDNLLKLETAIREAFVRKKHLVSIFFDIEKAYDRTWRYGILKDLSDIGLKGNLPLFIKNFLQTRIFQIRIGNILSDNFNHQEGVPQGSVLSVLLFIIKINGIVSKLPAYVNSTLFVDDIQIHCAGDDMSFIQRQLQMAINNMTDWSSKNGFIFSPQKTVCMHFCRRRGLHPDPDFQLNGSPIPIVQETKFLGIIFDTKLTFRSHIKHLKTKCIRTLNIMKVLSSTSWGADKVSLMRIYRSLVRSKLDYGVPVYGSAAKSTLKMLDSVHHQGLRIATGAFRTTPIPSLHVISGEPSLELRRHRLSLSYFYKIKSDESHPQHYKVINPIFGSLFSVRLSFTPTFGFRIGEILRYFEIEDFPVVSNVEDPPPWKETQLDFIDDFLHFFKPSTSDIVFQQHFYDHRQHYSDYIPIYTDCSKSDNRVGSAAVFPDFTIAETLHHFCSVYTSELYAIYLGLLKISTLNFKKAIIYTDSRSGINALRSAKHNNHPLVMKCFDLHHTLKNTKIKYCWIPGHVGIPGNERADKAAKSANASREAFVPLTDALQAVKLSQHRVWQRIWDGQSNNKLYKIQPSIKGFGNLTIRKHDVILTRLRPDEAITDDFLFAMSSRLSYASSPESDLDISMDNRSSSFREADFQNDRRLVKSSSDPSITAAEELADGKKFSNYPTYSLGRNAQLLYPYYIFRRETAIPIQSVLKNANDMMTVPARVMPVEQEEYSLHSTQTNTCSTFAPHQRSRIDPYATLTPSERIANQISGELKG</sequence>
<dbReference type="InterPro" id="IPR036397">
    <property type="entry name" value="RNaseH_sf"/>
</dbReference>
<dbReference type="SMART" id="SM00343">
    <property type="entry name" value="ZnF_C2HC"/>
    <property type="match status" value="2"/>
</dbReference>
<dbReference type="Gene3D" id="3.60.10.10">
    <property type="entry name" value="Endonuclease/exonuclease/phosphatase"/>
    <property type="match status" value="1"/>
</dbReference>
<dbReference type="EMBL" id="BGPR01031446">
    <property type="protein sequence ID" value="GBO04546.1"/>
    <property type="molecule type" value="Genomic_DNA"/>
</dbReference>